<comment type="caution">
    <text evidence="1">The sequence shown here is derived from an EMBL/GenBank/DDBJ whole genome shotgun (WGS) entry which is preliminary data.</text>
</comment>
<name>A0A498H877_MALDO</name>
<evidence type="ECO:0000313" key="1">
    <source>
        <dbReference type="EMBL" id="RXH67598.1"/>
    </source>
</evidence>
<gene>
    <name evidence="1" type="ORF">DVH24_027745</name>
</gene>
<keyword evidence="2" id="KW-1185">Reference proteome</keyword>
<accession>A0A498H877</accession>
<dbReference type="STRING" id="3750.A0A498H877"/>
<protein>
    <submittedName>
        <fullName evidence="1">Uncharacterized protein</fullName>
    </submittedName>
</protein>
<dbReference type="AlphaFoldDB" id="A0A498H877"/>
<dbReference type="Proteomes" id="UP000290289">
    <property type="component" value="Chromosome 17"/>
</dbReference>
<dbReference type="EMBL" id="RDQH01000343">
    <property type="protein sequence ID" value="RXH67598.1"/>
    <property type="molecule type" value="Genomic_DNA"/>
</dbReference>
<reference evidence="1 2" key="1">
    <citation type="submission" date="2018-10" db="EMBL/GenBank/DDBJ databases">
        <title>A high-quality apple genome assembly.</title>
        <authorList>
            <person name="Hu J."/>
        </authorList>
    </citation>
    <scope>NUCLEOTIDE SEQUENCE [LARGE SCALE GENOMIC DNA]</scope>
    <source>
        <strain evidence="2">cv. HFTH1</strain>
        <tissue evidence="1">Young leaf</tissue>
    </source>
</reference>
<evidence type="ECO:0000313" key="2">
    <source>
        <dbReference type="Proteomes" id="UP000290289"/>
    </source>
</evidence>
<proteinExistence type="predicted"/>
<sequence>MANFGKKQHHTLNITVDLTSIRIDAPNVVSGNGHENAIAYTGTSQRVYGARATINCGPLRSNT</sequence>
<organism evidence="1 2">
    <name type="scientific">Malus domestica</name>
    <name type="common">Apple</name>
    <name type="synonym">Pyrus malus</name>
    <dbReference type="NCBI Taxonomy" id="3750"/>
    <lineage>
        <taxon>Eukaryota</taxon>
        <taxon>Viridiplantae</taxon>
        <taxon>Streptophyta</taxon>
        <taxon>Embryophyta</taxon>
        <taxon>Tracheophyta</taxon>
        <taxon>Spermatophyta</taxon>
        <taxon>Magnoliopsida</taxon>
        <taxon>eudicotyledons</taxon>
        <taxon>Gunneridae</taxon>
        <taxon>Pentapetalae</taxon>
        <taxon>rosids</taxon>
        <taxon>fabids</taxon>
        <taxon>Rosales</taxon>
        <taxon>Rosaceae</taxon>
        <taxon>Amygdaloideae</taxon>
        <taxon>Maleae</taxon>
        <taxon>Malus</taxon>
    </lineage>
</organism>